<gene>
    <name evidence="8" type="ORF">PX52LOC_05155</name>
</gene>
<dbReference type="Gene3D" id="3.90.226.10">
    <property type="entry name" value="2-enoyl-CoA Hydratase, Chain A, domain 1"/>
    <property type="match status" value="1"/>
</dbReference>
<evidence type="ECO:0000313" key="8">
    <source>
        <dbReference type="EMBL" id="QEL18141.1"/>
    </source>
</evidence>
<proteinExistence type="predicted"/>
<feature type="transmembrane region" description="Helical" evidence="5">
    <location>
        <begin position="509"/>
        <end position="529"/>
    </location>
</feature>
<evidence type="ECO:0000256" key="5">
    <source>
        <dbReference type="SAM" id="Phobius"/>
    </source>
</evidence>
<dbReference type="KEGG" id="lrs:PX52LOC_05155"/>
<protein>
    <submittedName>
        <fullName evidence="8">Uncharacterized protein</fullName>
    </submittedName>
</protein>
<name>A0A5C1AFW2_9BACT</name>
<dbReference type="Pfam" id="PF01957">
    <property type="entry name" value="NfeD"/>
    <property type="match status" value="1"/>
</dbReference>
<dbReference type="PANTHER" id="PTHR33507:SF3">
    <property type="entry name" value="INNER MEMBRANE PROTEIN YBBJ"/>
    <property type="match status" value="1"/>
</dbReference>
<comment type="subcellular location">
    <subcellularLocation>
        <location evidence="1">Membrane</location>
        <topology evidence="1">Multi-pass membrane protein</topology>
    </subcellularLocation>
</comment>
<feature type="domain" description="NfeD-like C-terminal" evidence="6">
    <location>
        <begin position="677"/>
        <end position="731"/>
    </location>
</feature>
<feature type="domain" description="NfeD integral membrane" evidence="7">
    <location>
        <begin position="515"/>
        <end position="641"/>
    </location>
</feature>
<feature type="transmembrane region" description="Helical" evidence="5">
    <location>
        <begin position="536"/>
        <end position="554"/>
    </location>
</feature>
<reference evidence="9" key="1">
    <citation type="submission" date="2019-08" db="EMBL/GenBank/DDBJ databases">
        <title>Limnoglobus roseus gen. nov., sp. nov., a novel freshwater planctomycete with a giant genome from the family Gemmataceae.</title>
        <authorList>
            <person name="Kulichevskaya I.S."/>
            <person name="Naumoff D.G."/>
            <person name="Miroshnikov K."/>
            <person name="Ivanova A."/>
            <person name="Philippov D.A."/>
            <person name="Hakobyan A."/>
            <person name="Rijpstra I.C."/>
            <person name="Sinninghe Damste J.S."/>
            <person name="Liesack W."/>
            <person name="Dedysh S.N."/>
        </authorList>
    </citation>
    <scope>NUCLEOTIDE SEQUENCE [LARGE SCALE GENOMIC DNA]</scope>
    <source>
        <strain evidence="9">PX52</strain>
    </source>
</reference>
<evidence type="ECO:0000313" key="9">
    <source>
        <dbReference type="Proteomes" id="UP000324974"/>
    </source>
</evidence>
<dbReference type="GO" id="GO:0005886">
    <property type="term" value="C:plasma membrane"/>
    <property type="evidence" value="ECO:0007669"/>
    <property type="project" value="TreeGrafter"/>
</dbReference>
<accession>A0A5C1AFW2</accession>
<dbReference type="EMBL" id="CP042425">
    <property type="protein sequence ID" value="QEL18141.1"/>
    <property type="molecule type" value="Genomic_DNA"/>
</dbReference>
<dbReference type="InterPro" id="IPR002810">
    <property type="entry name" value="NfeD-like_C"/>
</dbReference>
<organism evidence="8 9">
    <name type="scientific">Limnoglobus roseus</name>
    <dbReference type="NCBI Taxonomy" id="2598579"/>
    <lineage>
        <taxon>Bacteria</taxon>
        <taxon>Pseudomonadati</taxon>
        <taxon>Planctomycetota</taxon>
        <taxon>Planctomycetia</taxon>
        <taxon>Gemmatales</taxon>
        <taxon>Gemmataceae</taxon>
        <taxon>Limnoglobus</taxon>
    </lineage>
</organism>
<dbReference type="Pfam" id="PF24961">
    <property type="entry name" value="NfeD_membrane"/>
    <property type="match status" value="1"/>
</dbReference>
<dbReference type="RefSeq" id="WP_149112674.1">
    <property type="nucleotide sequence ID" value="NZ_CP042425.1"/>
</dbReference>
<keyword evidence="3 5" id="KW-1133">Transmembrane helix</keyword>
<feature type="transmembrane region" description="Helical" evidence="5">
    <location>
        <begin position="623"/>
        <end position="644"/>
    </location>
</feature>
<dbReference type="Proteomes" id="UP000324974">
    <property type="component" value="Chromosome"/>
</dbReference>
<keyword evidence="9" id="KW-1185">Reference proteome</keyword>
<dbReference type="OrthoDB" id="284354at2"/>
<sequence>MAPERPIAGISRILGLLLTVLLGVQGGRVAAANALVDEGLFINVPNPLTSEGVTRVKNRIEAGRTNPNRPIHKAVFDFNPDAKEANTTDFGACYELASYISQLHDLTTIGFVSNAVSGHTVLPVLACKEIVMAKAGVLGEIVPPGETLKQAVIAAYAEIPGKSREGFAAVVKKMYDRGVSLGRGEKNGLAYYIDLRDADAFRKAGGKVPDPTPLPFAGSGSAGQFPADRLKQLGLVTATAETRAEVAELYSLSSSSLRDDPLNNQTPVAFKLTLHGQVDGGVREAVKRTVDDVIGRKGNVLFLELRCSGGDISAARDIADQLITTQKEKGLLVVAFIPVAAPDTAALIALGCSEIVMSKQKDVKAAGGEEPEAVFGDFESVLRDPARKELLKKNLIDLASQRGYPVLLLEGMVDRELVIVNAVGRVDRNRRRLMTEAEFEASKKDWDSVGTVKSKGQYLKLNATRAVELGIARFAVDHSDLNEVYNLYGVESGKVREATPGWLDRFANYLRIPAVTVLLVVIGFAGLILEIKVPGVTVPGIIAALCFILIFWAHSQFSGQTAILGGLIFLLGLLLLLLEVFVIPGFGVTGLLGVLFLLAGIGLATFDRIPVTVEDWTEFGARITMYVGAMAGGMIVAFFIARFLPQIPFANRMVLLPPSDDPNADPMADLPGAVAAAALLGAIGTAATPLRPAGMAQFGEQYVDVVTEGGFISAGVRVQVVEVEGNRIVVKEV</sequence>
<evidence type="ECO:0000256" key="3">
    <source>
        <dbReference type="ARBA" id="ARBA00022989"/>
    </source>
</evidence>
<dbReference type="Gene3D" id="2.40.50.140">
    <property type="entry name" value="Nucleic acid-binding proteins"/>
    <property type="match status" value="1"/>
</dbReference>
<evidence type="ECO:0000259" key="6">
    <source>
        <dbReference type="Pfam" id="PF01957"/>
    </source>
</evidence>
<dbReference type="PANTHER" id="PTHR33507">
    <property type="entry name" value="INNER MEMBRANE PROTEIN YBBJ"/>
    <property type="match status" value="1"/>
</dbReference>
<dbReference type="InterPro" id="IPR052165">
    <property type="entry name" value="Membrane_assoc_protease"/>
</dbReference>
<evidence type="ECO:0000256" key="2">
    <source>
        <dbReference type="ARBA" id="ARBA00022692"/>
    </source>
</evidence>
<feature type="transmembrane region" description="Helical" evidence="5">
    <location>
        <begin position="560"/>
        <end position="578"/>
    </location>
</feature>
<dbReference type="InterPro" id="IPR012340">
    <property type="entry name" value="NA-bd_OB-fold"/>
</dbReference>
<dbReference type="InterPro" id="IPR056739">
    <property type="entry name" value="NfeD_membrane"/>
</dbReference>
<keyword evidence="4 5" id="KW-0472">Membrane</keyword>
<evidence type="ECO:0000256" key="1">
    <source>
        <dbReference type="ARBA" id="ARBA00004141"/>
    </source>
</evidence>
<keyword evidence="2 5" id="KW-0812">Transmembrane</keyword>
<evidence type="ECO:0000256" key="4">
    <source>
        <dbReference type="ARBA" id="ARBA00023136"/>
    </source>
</evidence>
<dbReference type="AlphaFoldDB" id="A0A5C1AFW2"/>
<feature type="transmembrane region" description="Helical" evidence="5">
    <location>
        <begin position="585"/>
        <end position="603"/>
    </location>
</feature>
<evidence type="ECO:0000259" key="7">
    <source>
        <dbReference type="Pfam" id="PF24961"/>
    </source>
</evidence>